<protein>
    <submittedName>
        <fullName evidence="2">Uncharacterized protein</fullName>
    </submittedName>
</protein>
<evidence type="ECO:0000313" key="2">
    <source>
        <dbReference type="EMBL" id="MDY3563229.1"/>
    </source>
</evidence>
<dbReference type="Proteomes" id="UP001272242">
    <property type="component" value="Unassembled WGS sequence"/>
</dbReference>
<keyword evidence="3" id="KW-1185">Reference proteome</keyword>
<accession>A0ABU5F6X1</accession>
<sequence length="173" mass="18386">MSVPARPPTPLPPPLRASLIHAIDWRTVAAIGLPLWAFILGAILVRVRETPAPALALLAPPPAPTASAPKPPPPEQTPVAPMPREVVVRTQFTAVPVLVPVAVPAEPAVANAPGPAEFRLPASEFLPAERCQTFNTKVKFHPGMPEAAEEARNSKKMLLVLHISGHFDDPGFT</sequence>
<keyword evidence="1" id="KW-0812">Transmembrane</keyword>
<gene>
    <name evidence="2" type="ORF">R5W23_004728</name>
</gene>
<feature type="transmembrane region" description="Helical" evidence="1">
    <location>
        <begin position="25"/>
        <end position="45"/>
    </location>
</feature>
<name>A0ABU5F6X1_9BACT</name>
<proteinExistence type="predicted"/>
<reference evidence="3" key="1">
    <citation type="journal article" date="2023" name="Mar. Drugs">
        <title>Gemmata algarum, a Novel Planctomycete Isolated from an Algal Mat, Displays Antimicrobial Activity.</title>
        <authorList>
            <person name="Kumar G."/>
            <person name="Kallscheuer N."/>
            <person name="Kashif M."/>
            <person name="Ahamad S."/>
            <person name="Jagadeeshwari U."/>
            <person name="Pannikurungottu S."/>
            <person name="Haufschild T."/>
            <person name="Kabuu M."/>
            <person name="Sasikala C."/>
            <person name="Jogler C."/>
            <person name="Ramana C."/>
        </authorList>
    </citation>
    <scope>NUCLEOTIDE SEQUENCE [LARGE SCALE GENOMIC DNA]</scope>
    <source>
        <strain evidence="3">JC673</strain>
    </source>
</reference>
<comment type="caution">
    <text evidence="2">The sequence shown here is derived from an EMBL/GenBank/DDBJ whole genome shotgun (WGS) entry which is preliminary data.</text>
</comment>
<dbReference type="RefSeq" id="WP_320689461.1">
    <property type="nucleotide sequence ID" value="NZ_JAXBLV010000233.1"/>
</dbReference>
<dbReference type="EMBL" id="JAXBLV010000233">
    <property type="protein sequence ID" value="MDY3563229.1"/>
    <property type="molecule type" value="Genomic_DNA"/>
</dbReference>
<organism evidence="2 3">
    <name type="scientific">Gemmata algarum</name>
    <dbReference type="NCBI Taxonomy" id="2975278"/>
    <lineage>
        <taxon>Bacteria</taxon>
        <taxon>Pseudomonadati</taxon>
        <taxon>Planctomycetota</taxon>
        <taxon>Planctomycetia</taxon>
        <taxon>Gemmatales</taxon>
        <taxon>Gemmataceae</taxon>
        <taxon>Gemmata</taxon>
    </lineage>
</organism>
<evidence type="ECO:0000256" key="1">
    <source>
        <dbReference type="SAM" id="Phobius"/>
    </source>
</evidence>
<keyword evidence="1" id="KW-0472">Membrane</keyword>
<evidence type="ECO:0000313" key="3">
    <source>
        <dbReference type="Proteomes" id="UP001272242"/>
    </source>
</evidence>
<keyword evidence="1" id="KW-1133">Transmembrane helix</keyword>